<sequence>MDNLTHSLVGALLSQAGLKKLTGRATATLVIAANLPDIDAFATLLGTESLAIRRGITHGPIALLVLPVVLWGIMLAWDRWRPAKQEVKPLPLLGLAYLGALTHPALDWLNSYGIRLLEPFSSRWVAADTLFIIDIWLWLILAMTFTLGKLRERRGNRRWFVPARYGLGLILGYIGLNGLITAQAENQGARLVQAQYRIQPELVVANPVPVRFWARNILWRGEGVHGRGDYLFLDGPSVTGRPRDIALDHPVLTAQRDRSDVEAFLFWSRMPFIEERDGRVWLRDQRFDSEMTRDAFRVDLGDTDE</sequence>
<name>A0ABS6V7N3_9SPHN</name>
<dbReference type="RefSeq" id="WP_218633422.1">
    <property type="nucleotide sequence ID" value="NZ_JAHVAH010000001.1"/>
</dbReference>
<feature type="transmembrane region" description="Helical" evidence="1">
    <location>
        <begin position="56"/>
        <end position="77"/>
    </location>
</feature>
<dbReference type="GO" id="GO:0016787">
    <property type="term" value="F:hydrolase activity"/>
    <property type="evidence" value="ECO:0007669"/>
    <property type="project" value="UniProtKB-KW"/>
</dbReference>
<keyword evidence="3" id="KW-1185">Reference proteome</keyword>
<comment type="caution">
    <text evidence="2">The sequence shown here is derived from an EMBL/GenBank/DDBJ whole genome shotgun (WGS) entry which is preliminary data.</text>
</comment>
<feature type="transmembrane region" description="Helical" evidence="1">
    <location>
        <begin position="126"/>
        <end position="147"/>
    </location>
</feature>
<feature type="transmembrane region" description="Helical" evidence="1">
    <location>
        <begin position="89"/>
        <end position="106"/>
    </location>
</feature>
<evidence type="ECO:0000313" key="2">
    <source>
        <dbReference type="EMBL" id="MBW0145524.1"/>
    </source>
</evidence>
<dbReference type="EMBL" id="JAHVAH010000001">
    <property type="protein sequence ID" value="MBW0145524.1"/>
    <property type="molecule type" value="Genomic_DNA"/>
</dbReference>
<gene>
    <name evidence="2" type="ORF">KTQ36_09485</name>
</gene>
<evidence type="ECO:0000313" key="3">
    <source>
        <dbReference type="Proteomes" id="UP000698028"/>
    </source>
</evidence>
<dbReference type="InterPro" id="IPR053170">
    <property type="entry name" value="Transcription_regulator"/>
</dbReference>
<accession>A0ABS6V7N3</accession>
<proteinExistence type="predicted"/>
<organism evidence="2 3">
    <name type="scientific">Sphingomicrobium clamense</name>
    <dbReference type="NCBI Taxonomy" id="2851013"/>
    <lineage>
        <taxon>Bacteria</taxon>
        <taxon>Pseudomonadati</taxon>
        <taxon>Pseudomonadota</taxon>
        <taxon>Alphaproteobacteria</taxon>
        <taxon>Sphingomonadales</taxon>
        <taxon>Sphingomonadaceae</taxon>
        <taxon>Sphingomicrobium</taxon>
    </lineage>
</organism>
<keyword evidence="1" id="KW-1133">Transmembrane helix</keyword>
<keyword evidence="1" id="KW-0812">Transmembrane</keyword>
<keyword evidence="2" id="KW-0378">Hydrolase</keyword>
<dbReference type="Proteomes" id="UP000698028">
    <property type="component" value="Unassembled WGS sequence"/>
</dbReference>
<reference evidence="2 3" key="1">
    <citation type="submission" date="2021-07" db="EMBL/GenBank/DDBJ databases">
        <title>The draft genome sequence of Sphingomicrobium sp. B8.</title>
        <authorList>
            <person name="Mu L."/>
        </authorList>
    </citation>
    <scope>NUCLEOTIDE SEQUENCE [LARGE SCALE GENOMIC DNA]</scope>
    <source>
        <strain evidence="2 3">B8</strain>
    </source>
</reference>
<protein>
    <submittedName>
        <fullName evidence="2">Metal-dependent hydrolase</fullName>
    </submittedName>
</protein>
<dbReference type="InterPro" id="IPR007404">
    <property type="entry name" value="YdjM-like"/>
</dbReference>
<dbReference type="PANTHER" id="PTHR40031:SF1">
    <property type="entry name" value="MEMBRANE-BOUND METAL-DEPENDENT HYDROLASE"/>
    <property type="match status" value="1"/>
</dbReference>
<dbReference type="PANTHER" id="PTHR40031">
    <property type="entry name" value="HYPOTHETICAL MEMBRANE SPANNING PROTEIN"/>
    <property type="match status" value="1"/>
</dbReference>
<feature type="transmembrane region" description="Helical" evidence="1">
    <location>
        <begin position="159"/>
        <end position="180"/>
    </location>
</feature>
<dbReference type="Pfam" id="PF04307">
    <property type="entry name" value="YdjM"/>
    <property type="match status" value="1"/>
</dbReference>
<evidence type="ECO:0000256" key="1">
    <source>
        <dbReference type="SAM" id="Phobius"/>
    </source>
</evidence>
<keyword evidence="1" id="KW-0472">Membrane</keyword>